<dbReference type="GO" id="GO:0004177">
    <property type="term" value="F:aminopeptidase activity"/>
    <property type="evidence" value="ECO:0007669"/>
    <property type="project" value="InterPro"/>
</dbReference>
<keyword evidence="1" id="KW-0732">Signal</keyword>
<comment type="caution">
    <text evidence="2">The sequence shown here is derived from an EMBL/GenBank/DDBJ whole genome shotgun (WGS) entry which is preliminary data.</text>
</comment>
<keyword evidence="3" id="KW-1185">Reference proteome</keyword>
<feature type="signal peptide" evidence="1">
    <location>
        <begin position="1"/>
        <end position="29"/>
    </location>
</feature>
<name>A0A433Q7P4_9FUNG</name>
<accession>A0A433Q7P4</accession>
<evidence type="ECO:0000256" key="1">
    <source>
        <dbReference type="SAM" id="SignalP"/>
    </source>
</evidence>
<feature type="chain" id="PRO_5019227119" evidence="1">
    <location>
        <begin position="30"/>
        <end position="71"/>
    </location>
</feature>
<organism evidence="2 3">
    <name type="scientific">Jimgerdemannia flammicorona</name>
    <dbReference type="NCBI Taxonomy" id="994334"/>
    <lineage>
        <taxon>Eukaryota</taxon>
        <taxon>Fungi</taxon>
        <taxon>Fungi incertae sedis</taxon>
        <taxon>Mucoromycota</taxon>
        <taxon>Mucoromycotina</taxon>
        <taxon>Endogonomycetes</taxon>
        <taxon>Endogonales</taxon>
        <taxon>Endogonaceae</taxon>
        <taxon>Jimgerdemannia</taxon>
    </lineage>
</organism>
<dbReference type="InterPro" id="IPR001948">
    <property type="entry name" value="Peptidase_M18"/>
</dbReference>
<reference evidence="2 3" key="1">
    <citation type="journal article" date="2018" name="New Phytol.">
        <title>Phylogenomics of Endogonaceae and evolution of mycorrhizas within Mucoromycota.</title>
        <authorList>
            <person name="Chang Y."/>
            <person name="Desiro A."/>
            <person name="Na H."/>
            <person name="Sandor L."/>
            <person name="Lipzen A."/>
            <person name="Clum A."/>
            <person name="Barry K."/>
            <person name="Grigoriev I.V."/>
            <person name="Martin F.M."/>
            <person name="Stajich J.E."/>
            <person name="Smith M.E."/>
            <person name="Bonito G."/>
            <person name="Spatafora J.W."/>
        </authorList>
    </citation>
    <scope>NUCLEOTIDE SEQUENCE [LARGE SCALE GENOMIC DNA]</scope>
    <source>
        <strain evidence="2 3">AD002</strain>
    </source>
</reference>
<proteinExistence type="predicted"/>
<evidence type="ECO:0000313" key="3">
    <source>
        <dbReference type="Proteomes" id="UP000274822"/>
    </source>
</evidence>
<dbReference type="EMBL" id="RBNJ01012007">
    <property type="protein sequence ID" value="RUS25795.1"/>
    <property type="molecule type" value="Genomic_DNA"/>
</dbReference>
<dbReference type="Pfam" id="PF02127">
    <property type="entry name" value="Peptidase_M18"/>
    <property type="match status" value="1"/>
</dbReference>
<sequence length="71" mass="7686">MVCPLSHHFPLSFGFQLLTFSQLINIIHALINTSNDLASEPNICLISLFDNKAVGSNTAYGVDSNLLPAIL</sequence>
<dbReference type="GO" id="GO:0006508">
    <property type="term" value="P:proteolysis"/>
    <property type="evidence" value="ECO:0007669"/>
    <property type="project" value="InterPro"/>
</dbReference>
<dbReference type="Gene3D" id="3.40.630.10">
    <property type="entry name" value="Zn peptidases"/>
    <property type="match status" value="1"/>
</dbReference>
<gene>
    <name evidence="2" type="ORF">BC938DRAFT_471661</name>
</gene>
<dbReference type="AlphaFoldDB" id="A0A433Q7P4"/>
<dbReference type="Proteomes" id="UP000274822">
    <property type="component" value="Unassembled WGS sequence"/>
</dbReference>
<evidence type="ECO:0000313" key="2">
    <source>
        <dbReference type="EMBL" id="RUS25795.1"/>
    </source>
</evidence>
<protein>
    <submittedName>
        <fullName evidence="2">Uncharacterized protein</fullName>
    </submittedName>
</protein>
<dbReference type="GO" id="GO:0008270">
    <property type="term" value="F:zinc ion binding"/>
    <property type="evidence" value="ECO:0007669"/>
    <property type="project" value="InterPro"/>
</dbReference>